<feature type="domain" description="TOD1/MUCI70 glycosyltransferase-like" evidence="1">
    <location>
        <begin position="33"/>
        <end position="162"/>
    </location>
</feature>
<gene>
    <name evidence="2" type="ORF">LCGC14_3121060</name>
</gene>
<dbReference type="InterPro" id="IPR006852">
    <property type="entry name" value="TOD1_MUCI70"/>
</dbReference>
<reference evidence="2" key="1">
    <citation type="journal article" date="2015" name="Nature">
        <title>Complex archaea that bridge the gap between prokaryotes and eukaryotes.</title>
        <authorList>
            <person name="Spang A."/>
            <person name="Saw J.H."/>
            <person name="Jorgensen S.L."/>
            <person name="Zaremba-Niedzwiedzka K."/>
            <person name="Martijn J."/>
            <person name="Lind A.E."/>
            <person name="van Eijk R."/>
            <person name="Schleper C."/>
            <person name="Guy L."/>
            <person name="Ettema T.J."/>
        </authorList>
    </citation>
    <scope>NUCLEOTIDE SEQUENCE</scope>
</reference>
<dbReference type="EMBL" id="LAZR01067821">
    <property type="protein sequence ID" value="KKK50833.1"/>
    <property type="molecule type" value="Genomic_DNA"/>
</dbReference>
<feature type="non-terminal residue" evidence="2">
    <location>
        <position position="1"/>
    </location>
</feature>
<accession>A0A0F8W2J1</accession>
<protein>
    <recommendedName>
        <fullName evidence="1">TOD1/MUCI70 glycosyltransferase-like domain-containing protein</fullName>
    </recommendedName>
</protein>
<name>A0A0F8W2J1_9ZZZZ</name>
<dbReference type="PANTHER" id="PTHR12956">
    <property type="entry name" value="ALKALINE CERAMIDASE-RELATED"/>
    <property type="match status" value="1"/>
</dbReference>
<organism evidence="2">
    <name type="scientific">marine sediment metagenome</name>
    <dbReference type="NCBI Taxonomy" id="412755"/>
    <lineage>
        <taxon>unclassified sequences</taxon>
        <taxon>metagenomes</taxon>
        <taxon>ecological metagenomes</taxon>
    </lineage>
</organism>
<dbReference type="Pfam" id="PF04765">
    <property type="entry name" value="TOD1_MUCI70"/>
    <property type="match status" value="1"/>
</dbReference>
<dbReference type="InterPro" id="IPR048354">
    <property type="entry name" value="TOD1_MUCI70_glycTrfase_dom"/>
</dbReference>
<evidence type="ECO:0000313" key="2">
    <source>
        <dbReference type="EMBL" id="KKK50833.1"/>
    </source>
</evidence>
<proteinExistence type="predicted"/>
<evidence type="ECO:0000259" key="1">
    <source>
        <dbReference type="Pfam" id="PF04765"/>
    </source>
</evidence>
<dbReference type="AlphaFoldDB" id="A0A0F8W2J1"/>
<sequence>FTDLDVLSKFYQIKKMELNRLISVRRQRFVKICIPDEIFDNYEYSVYVDCKRPYSVNFKKLLDCMEEGSDIVTRRHRRRSCAYDEGEFCIIKKKDHSAVILKQLEYYKSQKYPDHNGLQASGLLIRRHTKRMKEFSKLWWQQVERYSHRDQISLPYVAWKYGMKISICGRHK</sequence>
<dbReference type="PANTHER" id="PTHR12956:SF17">
    <property type="entry name" value="OS01G0749100 PROTEIN"/>
    <property type="match status" value="1"/>
</dbReference>
<comment type="caution">
    <text evidence="2">The sequence shown here is derived from an EMBL/GenBank/DDBJ whole genome shotgun (WGS) entry which is preliminary data.</text>
</comment>